<gene>
    <name evidence="1" type="ORF">IMZ16_03930</name>
</gene>
<name>A0A7M1T6U3_9FLAO</name>
<dbReference type="EMBL" id="CP063145">
    <property type="protein sequence ID" value="QOR74592.1"/>
    <property type="molecule type" value="Genomic_DNA"/>
</dbReference>
<evidence type="ECO:0000313" key="1">
    <source>
        <dbReference type="EMBL" id="QOR74592.1"/>
    </source>
</evidence>
<organism evidence="1 2">
    <name type="scientific">Cruoricaptor ignavus</name>
    <dbReference type="NCBI Taxonomy" id="1118202"/>
    <lineage>
        <taxon>Bacteria</taxon>
        <taxon>Pseudomonadati</taxon>
        <taxon>Bacteroidota</taxon>
        <taxon>Flavobacteriia</taxon>
        <taxon>Flavobacteriales</taxon>
        <taxon>Weeksellaceae</taxon>
        <taxon>Cruoricaptor</taxon>
    </lineage>
</organism>
<dbReference type="RefSeq" id="WP_193440577.1">
    <property type="nucleotide sequence ID" value="NZ_CP063145.1"/>
</dbReference>
<protein>
    <submittedName>
        <fullName evidence="1">Uncharacterized protein</fullName>
    </submittedName>
</protein>
<reference evidence="1 2" key="1">
    <citation type="submission" date="2020-10" db="EMBL/GenBank/DDBJ databases">
        <title>Complete genome of Cruoricapor ignavus strain M1214 isolated from the blood culture of a febrile patient.</title>
        <authorList>
            <person name="Guglielmino C.J.D."/>
        </authorList>
    </citation>
    <scope>NUCLEOTIDE SEQUENCE [LARGE SCALE GENOMIC DNA]</scope>
    <source>
        <strain evidence="1 2">M1214</strain>
    </source>
</reference>
<sequence>MSRRGKHTPKLEKDQRIFTMMGWMIDSVPEYLIKKQAMQSWGISIETARRYYREAHANWRRDRIIDIQAKLDSRIAELQNNLRNMDPKFKNTPQGLKIALAYLKELSKLEGLYPAHRHIHSNDPENPLPETQQVTIFQIPDNNR</sequence>
<dbReference type="Proteomes" id="UP000593605">
    <property type="component" value="Chromosome"/>
</dbReference>
<dbReference type="KEGG" id="civ:IMZ16_03930"/>
<evidence type="ECO:0000313" key="2">
    <source>
        <dbReference type="Proteomes" id="UP000593605"/>
    </source>
</evidence>
<accession>A0A7M1T6U3</accession>
<proteinExistence type="predicted"/>
<dbReference type="AlphaFoldDB" id="A0A7M1T6U3"/>